<dbReference type="GO" id="GO:0006749">
    <property type="term" value="P:glutathione metabolic process"/>
    <property type="evidence" value="ECO:0007669"/>
    <property type="project" value="TreeGrafter"/>
</dbReference>
<feature type="active site" description="Nucleophile" evidence="2">
    <location>
        <position position="9"/>
    </location>
</feature>
<dbReference type="Gene3D" id="3.40.30.10">
    <property type="entry name" value="Glutaredoxin"/>
    <property type="match status" value="1"/>
</dbReference>
<dbReference type="InterPro" id="IPR051924">
    <property type="entry name" value="GST_Kappa/NadH"/>
</dbReference>
<keyword evidence="1 4" id="KW-0413">Isomerase</keyword>
<dbReference type="PIRSF" id="PIRSF006386">
    <property type="entry name" value="HCCAis_GSTk"/>
    <property type="match status" value="1"/>
</dbReference>
<proteinExistence type="inferred from homology"/>
<feature type="domain" description="DSBA-like thioredoxin" evidence="3">
    <location>
        <begin position="2"/>
        <end position="187"/>
    </location>
</feature>
<name>A0A916UCJ9_9BURK</name>
<dbReference type="PANTHER" id="PTHR42943">
    <property type="entry name" value="GLUTATHIONE S-TRANSFERASE KAPPA"/>
    <property type="match status" value="1"/>
</dbReference>
<organism evidence="4 5">
    <name type="scientific">Undibacterium terreum</name>
    <dbReference type="NCBI Taxonomy" id="1224302"/>
    <lineage>
        <taxon>Bacteria</taxon>
        <taxon>Pseudomonadati</taxon>
        <taxon>Pseudomonadota</taxon>
        <taxon>Betaproteobacteria</taxon>
        <taxon>Burkholderiales</taxon>
        <taxon>Oxalobacteraceae</taxon>
        <taxon>Undibacterium</taxon>
    </lineage>
</organism>
<dbReference type="GO" id="GO:0004364">
    <property type="term" value="F:glutathione transferase activity"/>
    <property type="evidence" value="ECO:0007669"/>
    <property type="project" value="TreeGrafter"/>
</dbReference>
<dbReference type="CDD" id="cd03022">
    <property type="entry name" value="DsbA_HCCA_Iso"/>
    <property type="match status" value="1"/>
</dbReference>
<dbReference type="InterPro" id="IPR014440">
    <property type="entry name" value="HCCAis_GSTk"/>
</dbReference>
<dbReference type="EMBL" id="BMED01000001">
    <property type="protein sequence ID" value="GGC68477.1"/>
    <property type="molecule type" value="Genomic_DNA"/>
</dbReference>
<dbReference type="PANTHER" id="PTHR42943:SF2">
    <property type="entry name" value="GLUTATHIONE S-TRANSFERASE KAPPA 1"/>
    <property type="match status" value="1"/>
</dbReference>
<dbReference type="InterPro" id="IPR001853">
    <property type="entry name" value="DSBA-like_thioredoxin_dom"/>
</dbReference>
<reference evidence="4" key="1">
    <citation type="journal article" date="2014" name="Int. J. Syst. Evol. Microbiol.">
        <title>Complete genome sequence of Corynebacterium casei LMG S-19264T (=DSM 44701T), isolated from a smear-ripened cheese.</title>
        <authorList>
            <consortium name="US DOE Joint Genome Institute (JGI-PGF)"/>
            <person name="Walter F."/>
            <person name="Albersmeier A."/>
            <person name="Kalinowski J."/>
            <person name="Ruckert C."/>
        </authorList>
    </citation>
    <scope>NUCLEOTIDE SEQUENCE</scope>
    <source>
        <strain evidence="4">CGMCC 1.10998</strain>
    </source>
</reference>
<dbReference type="SUPFAM" id="SSF52833">
    <property type="entry name" value="Thioredoxin-like"/>
    <property type="match status" value="1"/>
</dbReference>
<keyword evidence="5" id="KW-1185">Reference proteome</keyword>
<comment type="caution">
    <text evidence="4">The sequence shown here is derived from an EMBL/GenBank/DDBJ whole genome shotgun (WGS) entry which is preliminary data.</text>
</comment>
<evidence type="ECO:0000259" key="3">
    <source>
        <dbReference type="Pfam" id="PF01323"/>
    </source>
</evidence>
<evidence type="ECO:0000313" key="5">
    <source>
        <dbReference type="Proteomes" id="UP000637423"/>
    </source>
</evidence>
<comment type="similarity">
    <text evidence="1">Belongs to the GST superfamily. NadH family.</text>
</comment>
<dbReference type="RefSeq" id="WP_188565236.1">
    <property type="nucleotide sequence ID" value="NZ_BMED01000001.1"/>
</dbReference>
<evidence type="ECO:0000256" key="1">
    <source>
        <dbReference type="PIRNR" id="PIRNR006386"/>
    </source>
</evidence>
<dbReference type="EC" id="5.99.1.4" evidence="1"/>
<evidence type="ECO:0000313" key="4">
    <source>
        <dbReference type="EMBL" id="GGC68477.1"/>
    </source>
</evidence>
<dbReference type="GO" id="GO:0018845">
    <property type="term" value="F:2-hydroxychromene-2-carboxylate isomerase activity"/>
    <property type="evidence" value="ECO:0007669"/>
    <property type="project" value="UniProtKB-UniRule"/>
</dbReference>
<dbReference type="AlphaFoldDB" id="A0A916UCJ9"/>
<dbReference type="GO" id="GO:0004602">
    <property type="term" value="F:glutathione peroxidase activity"/>
    <property type="evidence" value="ECO:0007669"/>
    <property type="project" value="TreeGrafter"/>
</dbReference>
<evidence type="ECO:0000256" key="2">
    <source>
        <dbReference type="PIRSR" id="PIRSR006386-1"/>
    </source>
</evidence>
<dbReference type="InterPro" id="IPR044087">
    <property type="entry name" value="NahD-like"/>
</dbReference>
<reference evidence="4" key="2">
    <citation type="submission" date="2020-09" db="EMBL/GenBank/DDBJ databases">
        <authorList>
            <person name="Sun Q."/>
            <person name="Zhou Y."/>
        </authorList>
    </citation>
    <scope>NUCLEOTIDE SEQUENCE</scope>
    <source>
        <strain evidence="4">CGMCC 1.10998</strain>
    </source>
</reference>
<dbReference type="Proteomes" id="UP000637423">
    <property type="component" value="Unassembled WGS sequence"/>
</dbReference>
<accession>A0A916UCJ9</accession>
<comment type="catalytic activity">
    <reaction evidence="1">
        <text>2-hydroxychromene-2-carboxylate = (3E)-4-(2-hydroxyphenyl)-2-oxobut-3-enoate</text>
        <dbReference type="Rhea" id="RHEA:27401"/>
        <dbReference type="ChEBI" id="CHEBI:59350"/>
        <dbReference type="ChEBI" id="CHEBI:59353"/>
        <dbReference type="EC" id="5.99.1.4"/>
    </reaction>
</comment>
<protein>
    <recommendedName>
        <fullName evidence="1">2-hydroxychromene-2-carboxylate isomerase</fullName>
        <ecNumber evidence="1">5.99.1.4</ecNumber>
    </recommendedName>
</protein>
<sequence>MDFWFEFGSPYSYLSSMRLPALAQQAGMAVNYRPFLLGPIFQQQGWNDSPFVLYPAKGAYMWKDMAREAAKYGLPFRRPTVFPRWAILPSRIALAHKDAPWIATFVQAVMQLNFVHDRDIDNETAMREVLQALDLRPQTEHIIRLAQSYGIKQQLREQTARAQALGMFGAPNFIVNDEMFWGNDRLTDALNFVPSFAPTSDQSRTILGESL</sequence>
<dbReference type="Pfam" id="PF01323">
    <property type="entry name" value="DSBA"/>
    <property type="match status" value="1"/>
</dbReference>
<dbReference type="InterPro" id="IPR036249">
    <property type="entry name" value="Thioredoxin-like_sf"/>
</dbReference>
<dbReference type="GO" id="GO:1901170">
    <property type="term" value="P:naphthalene catabolic process"/>
    <property type="evidence" value="ECO:0007669"/>
    <property type="project" value="InterPro"/>
</dbReference>
<gene>
    <name evidence="4" type="ORF">GCM10011396_14400</name>
</gene>